<feature type="domain" description="PAC" evidence="9">
    <location>
        <begin position="207"/>
        <end position="259"/>
    </location>
</feature>
<protein>
    <recommendedName>
        <fullName evidence="2">histidine kinase</fullName>
        <ecNumber evidence="2">2.7.13.3</ecNumber>
    </recommendedName>
</protein>
<keyword evidence="3" id="KW-0808">Transferase</keyword>
<evidence type="ECO:0000313" key="10">
    <source>
        <dbReference type="EMBL" id="MFC6952048.1"/>
    </source>
</evidence>
<dbReference type="SMART" id="SM00387">
    <property type="entry name" value="HATPase_c"/>
    <property type="match status" value="1"/>
</dbReference>
<evidence type="ECO:0000256" key="5">
    <source>
        <dbReference type="ARBA" id="ARBA00022777"/>
    </source>
</evidence>
<dbReference type="EMBL" id="JBHSXN010000001">
    <property type="protein sequence ID" value="MFC6952048.1"/>
    <property type="molecule type" value="Genomic_DNA"/>
</dbReference>
<dbReference type="InterPro" id="IPR000014">
    <property type="entry name" value="PAS"/>
</dbReference>
<dbReference type="CDD" id="cd00075">
    <property type="entry name" value="HATPase"/>
    <property type="match status" value="1"/>
</dbReference>
<evidence type="ECO:0000313" key="11">
    <source>
        <dbReference type="Proteomes" id="UP001596395"/>
    </source>
</evidence>
<dbReference type="GO" id="GO:0005524">
    <property type="term" value="F:ATP binding"/>
    <property type="evidence" value="ECO:0007669"/>
    <property type="project" value="UniProtKB-KW"/>
</dbReference>
<comment type="catalytic activity">
    <reaction evidence="1">
        <text>ATP + protein L-histidine = ADP + protein N-phospho-L-histidine.</text>
        <dbReference type="EC" id="2.7.13.3"/>
    </reaction>
</comment>
<comment type="caution">
    <text evidence="10">The sequence shown here is derived from an EMBL/GenBank/DDBJ whole genome shotgun (WGS) entry which is preliminary data.</text>
</comment>
<reference evidence="10 11" key="1">
    <citation type="journal article" date="2019" name="Int. J. Syst. Evol. Microbiol.">
        <title>The Global Catalogue of Microorganisms (GCM) 10K type strain sequencing project: providing services to taxonomists for standard genome sequencing and annotation.</title>
        <authorList>
            <consortium name="The Broad Institute Genomics Platform"/>
            <consortium name="The Broad Institute Genome Sequencing Center for Infectious Disease"/>
            <person name="Wu L."/>
            <person name="Ma J."/>
        </authorList>
    </citation>
    <scope>NUCLEOTIDE SEQUENCE [LARGE SCALE GENOMIC DNA]</scope>
    <source>
        <strain evidence="10 11">GX26</strain>
    </source>
</reference>
<keyword evidence="4" id="KW-0547">Nucleotide-binding</keyword>
<dbReference type="PROSITE" id="PS50112">
    <property type="entry name" value="PAS"/>
    <property type="match status" value="1"/>
</dbReference>
<dbReference type="Gene3D" id="3.30.565.10">
    <property type="entry name" value="Histidine kinase-like ATPase, C-terminal domain"/>
    <property type="match status" value="1"/>
</dbReference>
<dbReference type="InterPro" id="IPR000700">
    <property type="entry name" value="PAS-assoc_C"/>
</dbReference>
<dbReference type="Pfam" id="PF08448">
    <property type="entry name" value="PAS_4"/>
    <property type="match status" value="1"/>
</dbReference>
<dbReference type="InterPro" id="IPR004358">
    <property type="entry name" value="Sig_transdc_His_kin-like_C"/>
</dbReference>
<feature type="domain" description="PAS" evidence="8">
    <location>
        <begin position="135"/>
        <end position="205"/>
    </location>
</feature>
<dbReference type="InterPro" id="IPR003594">
    <property type="entry name" value="HATPase_dom"/>
</dbReference>
<dbReference type="PANTHER" id="PTHR44936">
    <property type="entry name" value="SENSOR PROTEIN CREC"/>
    <property type="match status" value="1"/>
</dbReference>
<dbReference type="RefSeq" id="WP_336349045.1">
    <property type="nucleotide sequence ID" value="NZ_JAZAQL010000001.1"/>
</dbReference>
<dbReference type="AlphaFoldDB" id="A0ABD5VC45"/>
<dbReference type="SUPFAM" id="SSF55874">
    <property type="entry name" value="ATPase domain of HSP90 chaperone/DNA topoisomerase II/histidine kinase"/>
    <property type="match status" value="1"/>
</dbReference>
<dbReference type="InterPro" id="IPR036890">
    <property type="entry name" value="HATPase_C_sf"/>
</dbReference>
<dbReference type="EC" id="2.7.13.3" evidence="2"/>
<dbReference type="InterPro" id="IPR050980">
    <property type="entry name" value="2C_sensor_his_kinase"/>
</dbReference>
<dbReference type="SMART" id="SM00091">
    <property type="entry name" value="PAS"/>
    <property type="match status" value="1"/>
</dbReference>
<proteinExistence type="predicted"/>
<dbReference type="NCBIfam" id="TIGR00229">
    <property type="entry name" value="sensory_box"/>
    <property type="match status" value="1"/>
</dbReference>
<dbReference type="PROSITE" id="PS50109">
    <property type="entry name" value="HIS_KIN"/>
    <property type="match status" value="1"/>
</dbReference>
<keyword evidence="6" id="KW-0067">ATP-binding</keyword>
<dbReference type="PANTHER" id="PTHR44936:SF10">
    <property type="entry name" value="SENSOR PROTEIN RSTB"/>
    <property type="match status" value="1"/>
</dbReference>
<name>A0ABD5VC45_9EURY</name>
<accession>A0ABD5VC45</accession>
<gene>
    <name evidence="10" type="ORF">ACFQGB_04160</name>
</gene>
<dbReference type="InterPro" id="IPR013656">
    <property type="entry name" value="PAS_4"/>
</dbReference>
<keyword evidence="11" id="KW-1185">Reference proteome</keyword>
<evidence type="ECO:0000259" key="7">
    <source>
        <dbReference type="PROSITE" id="PS50109"/>
    </source>
</evidence>
<evidence type="ECO:0000256" key="1">
    <source>
        <dbReference type="ARBA" id="ARBA00000085"/>
    </source>
</evidence>
<evidence type="ECO:0000259" key="8">
    <source>
        <dbReference type="PROSITE" id="PS50112"/>
    </source>
</evidence>
<dbReference type="CDD" id="cd00130">
    <property type="entry name" value="PAS"/>
    <property type="match status" value="1"/>
</dbReference>
<keyword evidence="5 10" id="KW-0418">Kinase</keyword>
<dbReference type="PRINTS" id="PR00344">
    <property type="entry name" value="BCTRLSENSOR"/>
</dbReference>
<feature type="domain" description="Histidine kinase" evidence="7">
    <location>
        <begin position="270"/>
        <end position="472"/>
    </location>
</feature>
<evidence type="ECO:0000256" key="4">
    <source>
        <dbReference type="ARBA" id="ARBA00022741"/>
    </source>
</evidence>
<evidence type="ECO:0000256" key="2">
    <source>
        <dbReference type="ARBA" id="ARBA00012438"/>
    </source>
</evidence>
<evidence type="ECO:0000256" key="6">
    <source>
        <dbReference type="ARBA" id="ARBA00022840"/>
    </source>
</evidence>
<dbReference type="Pfam" id="PF02518">
    <property type="entry name" value="HATPase_c"/>
    <property type="match status" value="1"/>
</dbReference>
<evidence type="ECO:0000259" key="9">
    <source>
        <dbReference type="PROSITE" id="PS50113"/>
    </source>
</evidence>
<dbReference type="PROSITE" id="PS50113">
    <property type="entry name" value="PAC"/>
    <property type="match status" value="1"/>
</dbReference>
<evidence type="ECO:0000256" key="3">
    <source>
        <dbReference type="ARBA" id="ARBA00022679"/>
    </source>
</evidence>
<sequence>MFREFASDDGATGGASVCAVGVDVSGLLPAFDVNAVADVDAVVTAAAVGVVDCVVVGSDPPTASLAGFVDAVDEVADRVPVVVVTHGGDGAVADALAAGADEVVDVTRADAGDVLAHRVHRAVEYAGSRRALGKAEEFFEQALDSMMDAFYVFDETGRCRYWNSALADVTGLSDAELEGRPAPDFVVNADRERIARAIAVILETGAATVEVDLETAAGDAAPYELTGTRLTDADGDVIGFCGVGRDVSGRERRERELRRQAEQLSVLNRVLRHDIRTTANIVAGYAETLPDHLSAVDEIVEAAHDLVALGERARELERAFETDVTKKPFDLGAHLRRTVDGLEETYDAAFSLFAPDALWVSVSDRIPFVFENVMENAAEHNEGDTQRVDVVAREEHPGDGGPWAVVEVHDDGPGIPKHEREVFDATAETPLSHSDGLGLWLVNWLVEDEGGTVAVDTGAEGTTVVVRLPLADEDDRGA</sequence>
<organism evidence="10 11">
    <name type="scientific">Halorubellus litoreus</name>
    <dbReference type="NCBI Taxonomy" id="755308"/>
    <lineage>
        <taxon>Archaea</taxon>
        <taxon>Methanobacteriati</taxon>
        <taxon>Methanobacteriota</taxon>
        <taxon>Stenosarchaea group</taxon>
        <taxon>Halobacteria</taxon>
        <taxon>Halobacteriales</taxon>
        <taxon>Halorubellaceae</taxon>
        <taxon>Halorubellus</taxon>
    </lineage>
</organism>
<dbReference type="GO" id="GO:0004673">
    <property type="term" value="F:protein histidine kinase activity"/>
    <property type="evidence" value="ECO:0007669"/>
    <property type="project" value="UniProtKB-EC"/>
</dbReference>
<dbReference type="InterPro" id="IPR035965">
    <property type="entry name" value="PAS-like_dom_sf"/>
</dbReference>
<dbReference type="Gene3D" id="3.30.450.20">
    <property type="entry name" value="PAS domain"/>
    <property type="match status" value="1"/>
</dbReference>
<dbReference type="SUPFAM" id="SSF55785">
    <property type="entry name" value="PYP-like sensor domain (PAS domain)"/>
    <property type="match status" value="1"/>
</dbReference>
<dbReference type="Proteomes" id="UP001596395">
    <property type="component" value="Unassembled WGS sequence"/>
</dbReference>
<dbReference type="InterPro" id="IPR005467">
    <property type="entry name" value="His_kinase_dom"/>
</dbReference>